<evidence type="ECO:0000313" key="3">
    <source>
        <dbReference type="Proteomes" id="UP000182961"/>
    </source>
</evidence>
<dbReference type="Pfam" id="PF08818">
    <property type="entry name" value="DUF1801"/>
    <property type="match status" value="1"/>
</dbReference>
<dbReference type="SUPFAM" id="SSF159888">
    <property type="entry name" value="YdhG-like"/>
    <property type="match status" value="1"/>
</dbReference>
<dbReference type="RefSeq" id="WP_024980783.1">
    <property type="nucleotide sequence ID" value="NZ_CBCRUM010000022.1"/>
</dbReference>
<dbReference type="eggNOG" id="ENOG5032S5R">
    <property type="taxonomic scope" value="Bacteria"/>
</dbReference>
<gene>
    <name evidence="2" type="ORF">SAMN05444143_107153</name>
</gene>
<feature type="domain" description="YdhG-like" evidence="1">
    <location>
        <begin position="26"/>
        <end position="130"/>
    </location>
</feature>
<evidence type="ECO:0000259" key="1">
    <source>
        <dbReference type="Pfam" id="PF08818"/>
    </source>
</evidence>
<proteinExistence type="predicted"/>
<name>A0A1I4WWQ0_9FLAO</name>
<protein>
    <recommendedName>
        <fullName evidence="1">YdhG-like domain-containing protein</fullName>
    </recommendedName>
</protein>
<evidence type="ECO:0000313" key="2">
    <source>
        <dbReference type="EMBL" id="SFN17937.1"/>
    </source>
</evidence>
<reference evidence="3" key="1">
    <citation type="submission" date="2016-10" db="EMBL/GenBank/DDBJ databases">
        <authorList>
            <person name="Varghese N."/>
            <person name="Submissions S."/>
        </authorList>
    </citation>
    <scope>NUCLEOTIDE SEQUENCE [LARGE SCALE GENOMIC DNA]</scope>
    <source>
        <strain evidence="3">DSM 4002</strain>
    </source>
</reference>
<dbReference type="EMBL" id="FOUT01000007">
    <property type="protein sequence ID" value="SFN17937.1"/>
    <property type="molecule type" value="Genomic_DNA"/>
</dbReference>
<dbReference type="AlphaFoldDB" id="A0A1I4WWQ0"/>
<dbReference type="Gene3D" id="3.90.1150.200">
    <property type="match status" value="1"/>
</dbReference>
<dbReference type="Proteomes" id="UP000182961">
    <property type="component" value="Unassembled WGS sequence"/>
</dbReference>
<keyword evidence="3" id="KW-1185">Reference proteome</keyword>
<sequence length="139" mass="15734">MAQKTIETDQNVADFIEKFADSEQKKKDSQKLVEIMQAVSGCEAIMWGASIIGFGKYHYKYESGHEGNAPLLGFSPRKSAISLYVFTGLEEHESLLTSLGKFKRGKACLYVNKLSDIDLDQLQKIMKANIEYLKTRFEL</sequence>
<accession>A0A1I4WWQ0</accession>
<dbReference type="InterPro" id="IPR014922">
    <property type="entry name" value="YdhG-like"/>
</dbReference>
<organism evidence="2 3">
    <name type="scientific">Flavobacterium succinicans</name>
    <dbReference type="NCBI Taxonomy" id="29536"/>
    <lineage>
        <taxon>Bacteria</taxon>
        <taxon>Pseudomonadati</taxon>
        <taxon>Bacteroidota</taxon>
        <taxon>Flavobacteriia</taxon>
        <taxon>Flavobacteriales</taxon>
        <taxon>Flavobacteriaceae</taxon>
        <taxon>Flavobacterium</taxon>
    </lineage>
</organism>